<keyword evidence="2" id="KW-1185">Reference proteome</keyword>
<comment type="caution">
    <text evidence="1">The sequence shown here is derived from an EMBL/GenBank/DDBJ whole genome shotgun (WGS) entry which is preliminary data.</text>
</comment>
<dbReference type="RefSeq" id="WP_132598096.1">
    <property type="nucleotide sequence ID" value="NZ_SMKO01000086.1"/>
</dbReference>
<evidence type="ECO:0000313" key="1">
    <source>
        <dbReference type="EMBL" id="TDD00856.1"/>
    </source>
</evidence>
<reference evidence="1 2" key="1">
    <citation type="submission" date="2019-03" db="EMBL/GenBank/DDBJ databases">
        <title>Draft genome sequences of novel Actinobacteria.</title>
        <authorList>
            <person name="Sahin N."/>
            <person name="Ay H."/>
            <person name="Saygin H."/>
        </authorList>
    </citation>
    <scope>NUCLEOTIDE SEQUENCE [LARGE SCALE GENOMIC DNA]</scope>
    <source>
        <strain evidence="1 2">KC310</strain>
    </source>
</reference>
<gene>
    <name evidence="1" type="ORF">E1292_27465</name>
</gene>
<protein>
    <submittedName>
        <fullName evidence="1">Uncharacterized protein</fullName>
    </submittedName>
</protein>
<accession>A0A4V2Y9R9</accession>
<proteinExistence type="predicted"/>
<dbReference type="AlphaFoldDB" id="A0A4V2Y9R9"/>
<evidence type="ECO:0000313" key="2">
    <source>
        <dbReference type="Proteomes" id="UP000295258"/>
    </source>
</evidence>
<dbReference type="EMBL" id="SMKO01000086">
    <property type="protein sequence ID" value="TDD00856.1"/>
    <property type="molecule type" value="Genomic_DNA"/>
</dbReference>
<dbReference type="Proteomes" id="UP000295258">
    <property type="component" value="Unassembled WGS sequence"/>
</dbReference>
<sequence>MEIDRSRLGSSAEAFELEASELAAFVTLMGEELDAIGDFWGDGKEGVTFFKGQGGGMGYEAVTGQVMEGIDVFRSAHHEVAIRLLMMGGSVAVADWESVAAMLETLPPPDPGTPVWGTI</sequence>
<name>A0A4V2Y9R9_9ACTN</name>
<organism evidence="1 2">
    <name type="scientific">Nonomuraea deserti</name>
    <dbReference type="NCBI Taxonomy" id="1848322"/>
    <lineage>
        <taxon>Bacteria</taxon>
        <taxon>Bacillati</taxon>
        <taxon>Actinomycetota</taxon>
        <taxon>Actinomycetes</taxon>
        <taxon>Streptosporangiales</taxon>
        <taxon>Streptosporangiaceae</taxon>
        <taxon>Nonomuraea</taxon>
    </lineage>
</organism>